<evidence type="ECO:0000313" key="6">
    <source>
        <dbReference type="EMBL" id="KAA8915332.1"/>
    </source>
</evidence>
<keyword evidence="2" id="KW-0285">Flavoprotein</keyword>
<protein>
    <recommendedName>
        <fullName evidence="5">FAD-dependent oxidoreductase 2 FAD-binding domain-containing protein</fullName>
    </recommendedName>
</protein>
<dbReference type="SUPFAM" id="SSF51905">
    <property type="entry name" value="FAD/NAD(P)-binding domain"/>
    <property type="match status" value="1"/>
</dbReference>
<organism evidence="6 7">
    <name type="scientific">Trichomonascus ciferrii</name>
    <dbReference type="NCBI Taxonomy" id="44093"/>
    <lineage>
        <taxon>Eukaryota</taxon>
        <taxon>Fungi</taxon>
        <taxon>Dikarya</taxon>
        <taxon>Ascomycota</taxon>
        <taxon>Saccharomycotina</taxon>
        <taxon>Dipodascomycetes</taxon>
        <taxon>Dipodascales</taxon>
        <taxon>Trichomonascaceae</taxon>
        <taxon>Trichomonascus</taxon>
        <taxon>Trichomonascus ciferrii complex</taxon>
    </lineage>
</organism>
<dbReference type="InterPro" id="IPR036188">
    <property type="entry name" value="FAD/NAD-bd_sf"/>
</dbReference>
<dbReference type="PROSITE" id="PS51257">
    <property type="entry name" value="PROKAR_LIPOPROTEIN"/>
    <property type="match status" value="1"/>
</dbReference>
<dbReference type="PANTHER" id="PTHR43400:SF7">
    <property type="entry name" value="FAD-DEPENDENT OXIDOREDUCTASE 2 FAD BINDING DOMAIN-CONTAINING PROTEIN"/>
    <property type="match status" value="1"/>
</dbReference>
<gene>
    <name evidence="6" type="ORF">TRICI_002516</name>
</gene>
<dbReference type="Pfam" id="PF00890">
    <property type="entry name" value="FAD_binding_2"/>
    <property type="match status" value="1"/>
</dbReference>
<dbReference type="InterPro" id="IPR050315">
    <property type="entry name" value="FAD-oxidoreductase_2"/>
</dbReference>
<evidence type="ECO:0000256" key="3">
    <source>
        <dbReference type="ARBA" id="ARBA00022827"/>
    </source>
</evidence>
<dbReference type="EMBL" id="SWFS01000173">
    <property type="protein sequence ID" value="KAA8915332.1"/>
    <property type="molecule type" value="Genomic_DNA"/>
</dbReference>
<feature type="domain" description="FAD-dependent oxidoreductase 2 FAD-binding" evidence="5">
    <location>
        <begin position="7"/>
        <end position="404"/>
    </location>
</feature>
<comment type="caution">
    <text evidence="6">The sequence shown here is derived from an EMBL/GenBank/DDBJ whole genome shotgun (WGS) entry which is preliminary data.</text>
</comment>
<dbReference type="GO" id="GO:0016491">
    <property type="term" value="F:oxidoreductase activity"/>
    <property type="evidence" value="ECO:0007669"/>
    <property type="project" value="UniProtKB-KW"/>
</dbReference>
<comment type="cofactor">
    <cofactor evidence="1">
        <name>FAD</name>
        <dbReference type="ChEBI" id="CHEBI:57692"/>
    </cofactor>
</comment>
<keyword evidence="4" id="KW-0560">Oxidoreductase</keyword>
<dbReference type="SUPFAM" id="SSF56425">
    <property type="entry name" value="Succinate dehydrogenase/fumarate reductase flavoprotein, catalytic domain"/>
    <property type="match status" value="1"/>
</dbReference>
<dbReference type="VEuPathDB" id="FungiDB:TRICI_002516"/>
<name>A0A642VBY8_9ASCO</name>
<evidence type="ECO:0000256" key="1">
    <source>
        <dbReference type="ARBA" id="ARBA00001974"/>
    </source>
</evidence>
<evidence type="ECO:0000259" key="5">
    <source>
        <dbReference type="Pfam" id="PF00890"/>
    </source>
</evidence>
<proteinExistence type="predicted"/>
<evidence type="ECO:0000256" key="2">
    <source>
        <dbReference type="ARBA" id="ARBA00022630"/>
    </source>
</evidence>
<keyword evidence="3" id="KW-0274">FAD</keyword>
<dbReference type="PANTHER" id="PTHR43400">
    <property type="entry name" value="FUMARATE REDUCTASE"/>
    <property type="match status" value="1"/>
</dbReference>
<dbReference type="OrthoDB" id="10254877at2759"/>
<sequence length="421" mass="45046">MERNKTVIIVGAGLAGLSCANQVLQLSSKHNVVILEKLGKAGGNSIKASSGINGAGTRHQKEQDSPAQFFDDTVKSAKGLGKPELMKVLSERSAQAVNWLEQDFGVDLSVVAQLGGHSVARTHRGGGKLPPGFAIISALSKPLEDKIWPNCRVLELIRGSNNQVTGVKYVQGSTQHELMGQVVLASGGFSGSKEMLMRYRPDIAHLPTTNGPQTQGEGQQMCGLIDAQLREMDQVQVHPTGFVDPADPSNGTKFLAGEALRGEGGVLLDAQGKRFVDELQTRDVVSRAIMDRDGDPTLVLDQRAYSRIQHHVDFYMMKGLMRSGTLADLKAEFGWTADPEVSTSSEKYYWGVVTPVVHFTMGGVETTAHGHVVDKTGHVIPNLYAAGEVTGGVHGANRLGGSSLLECVVFGRIIAESIVNS</sequence>
<reference evidence="6" key="1">
    <citation type="journal article" date="2019" name="G3 (Bethesda)">
        <title>Genome Assemblies of Two Rare Opportunistic Yeast Pathogens: Diutina rugosa (syn. Candida rugosa) and Trichomonascus ciferrii (syn. Candida ciferrii).</title>
        <authorList>
            <person name="Mixao V."/>
            <person name="Saus E."/>
            <person name="Hansen A.P."/>
            <person name="Lass-Florl C."/>
            <person name="Gabaldon T."/>
        </authorList>
    </citation>
    <scope>NUCLEOTIDE SEQUENCE</scope>
    <source>
        <strain evidence="6">CBS 4856</strain>
    </source>
</reference>
<accession>A0A642VBY8</accession>
<evidence type="ECO:0000313" key="7">
    <source>
        <dbReference type="Proteomes" id="UP000761534"/>
    </source>
</evidence>
<evidence type="ECO:0000256" key="4">
    <source>
        <dbReference type="ARBA" id="ARBA00023002"/>
    </source>
</evidence>
<dbReference type="AlphaFoldDB" id="A0A642VBY8"/>
<dbReference type="InterPro" id="IPR003953">
    <property type="entry name" value="FAD-dep_OxRdtase_2_FAD-bd"/>
</dbReference>
<dbReference type="InterPro" id="IPR027477">
    <property type="entry name" value="Succ_DH/fumarate_Rdtase_cat_sf"/>
</dbReference>
<keyword evidence="7" id="KW-1185">Reference proteome</keyword>
<dbReference type="Gene3D" id="3.50.50.60">
    <property type="entry name" value="FAD/NAD(P)-binding domain"/>
    <property type="match status" value="2"/>
</dbReference>
<dbReference type="Proteomes" id="UP000761534">
    <property type="component" value="Unassembled WGS sequence"/>
</dbReference>
<dbReference type="Gene3D" id="3.90.700.10">
    <property type="entry name" value="Succinate dehydrogenase/fumarate reductase flavoprotein, catalytic domain"/>
    <property type="match status" value="1"/>
</dbReference>